<dbReference type="PANTHER" id="PTHR24023">
    <property type="entry name" value="COLLAGEN ALPHA"/>
    <property type="match status" value="1"/>
</dbReference>
<evidence type="ECO:0000256" key="1">
    <source>
        <dbReference type="ARBA" id="ARBA00004498"/>
    </source>
</evidence>
<dbReference type="GO" id="GO:0031012">
    <property type="term" value="C:extracellular matrix"/>
    <property type="evidence" value="ECO:0007669"/>
    <property type="project" value="TreeGrafter"/>
</dbReference>
<dbReference type="Pfam" id="PF01391">
    <property type="entry name" value="Collagen"/>
    <property type="match status" value="1"/>
</dbReference>
<dbReference type="PANTHER" id="PTHR24023:SF1082">
    <property type="entry name" value="COLLAGEN TRIPLE HELIX REPEAT"/>
    <property type="match status" value="1"/>
</dbReference>
<evidence type="ECO:0000256" key="3">
    <source>
        <dbReference type="SAM" id="MobiDB-lite"/>
    </source>
</evidence>
<sequence>MVVRNHLLCCHGNSCDSLVQGLQGSKGHRGLPGPSGARGATGPPGPPGRSRPGRPGPMGPKGANGYMGDRGAPGPRGQFVRRGLGRNRAQSGPEPGPERRLTALLVSGEKGSKGNIWNIPGEPGPKGSRGQPGETGPEGKRRIQTLVLVLVLFPASHRKKHKRILKTNINKDLFIRSKYFKRFHRQCYNSVPVLVRSWSGRGPVLIRFCSSMLSLFSFGPSFKYYICMDVKLLLSLKITIFLNCSAKLCSLAC</sequence>
<keyword evidence="5" id="KW-1185">Reference proteome</keyword>
<reference evidence="4" key="1">
    <citation type="submission" date="2025-08" db="UniProtKB">
        <authorList>
            <consortium name="Ensembl"/>
        </authorList>
    </citation>
    <scope>IDENTIFICATION</scope>
</reference>
<evidence type="ECO:0000313" key="4">
    <source>
        <dbReference type="Ensembl" id="ENSXCOP00000017364.1"/>
    </source>
</evidence>
<reference evidence="4" key="2">
    <citation type="submission" date="2025-09" db="UniProtKB">
        <authorList>
            <consortium name="Ensembl"/>
        </authorList>
    </citation>
    <scope>IDENTIFICATION</scope>
</reference>
<evidence type="ECO:0000313" key="5">
    <source>
        <dbReference type="Proteomes" id="UP000261380"/>
    </source>
</evidence>
<accession>A0A3B5MCE0</accession>
<organism evidence="4 5">
    <name type="scientific">Xiphophorus couchianus</name>
    <name type="common">Monterrey platyfish</name>
    <dbReference type="NCBI Taxonomy" id="32473"/>
    <lineage>
        <taxon>Eukaryota</taxon>
        <taxon>Metazoa</taxon>
        <taxon>Chordata</taxon>
        <taxon>Craniata</taxon>
        <taxon>Vertebrata</taxon>
        <taxon>Euteleostomi</taxon>
        <taxon>Actinopterygii</taxon>
        <taxon>Neopterygii</taxon>
        <taxon>Teleostei</taxon>
        <taxon>Neoteleostei</taxon>
        <taxon>Acanthomorphata</taxon>
        <taxon>Ovalentaria</taxon>
        <taxon>Atherinomorphae</taxon>
        <taxon>Cyprinodontiformes</taxon>
        <taxon>Poeciliidae</taxon>
        <taxon>Poeciliinae</taxon>
        <taxon>Xiphophorus</taxon>
    </lineage>
</organism>
<feature type="region of interest" description="Disordered" evidence="3">
    <location>
        <begin position="111"/>
        <end position="139"/>
    </location>
</feature>
<evidence type="ECO:0000256" key="2">
    <source>
        <dbReference type="ARBA" id="ARBA00022530"/>
    </source>
</evidence>
<feature type="compositionally biased region" description="Low complexity" evidence="3">
    <location>
        <begin position="32"/>
        <end position="41"/>
    </location>
</feature>
<dbReference type="InterPro" id="IPR008160">
    <property type="entry name" value="Collagen"/>
</dbReference>
<dbReference type="InterPro" id="IPR050149">
    <property type="entry name" value="Collagen_superfamily"/>
</dbReference>
<dbReference type="GO" id="GO:0005615">
    <property type="term" value="C:extracellular space"/>
    <property type="evidence" value="ECO:0007669"/>
    <property type="project" value="TreeGrafter"/>
</dbReference>
<keyword evidence="2" id="KW-0272">Extracellular matrix</keyword>
<proteinExistence type="predicted"/>
<keyword evidence="2" id="KW-0964">Secreted</keyword>
<feature type="compositionally biased region" description="Pro residues" evidence="3">
    <location>
        <begin position="43"/>
        <end position="58"/>
    </location>
</feature>
<comment type="subcellular location">
    <subcellularLocation>
        <location evidence="1">Secreted</location>
        <location evidence="1">Extracellular space</location>
        <location evidence="1">Extracellular matrix</location>
    </subcellularLocation>
</comment>
<dbReference type="Ensembl" id="ENSXCOT00000017585.1">
    <property type="protein sequence ID" value="ENSXCOP00000017364.1"/>
    <property type="gene ID" value="ENSXCOG00000013085.1"/>
</dbReference>
<protein>
    <submittedName>
        <fullName evidence="4">Uncharacterized protein</fullName>
    </submittedName>
</protein>
<dbReference type="STRING" id="32473.ENSXCOP00000017364"/>
<feature type="region of interest" description="Disordered" evidence="3">
    <location>
        <begin position="24"/>
        <end position="81"/>
    </location>
</feature>
<dbReference type="AlphaFoldDB" id="A0A3B5MCE0"/>
<dbReference type="Proteomes" id="UP000261380">
    <property type="component" value="Unplaced"/>
</dbReference>
<name>A0A3B5MCE0_9TELE</name>